<dbReference type="Proteomes" id="UP000094455">
    <property type="component" value="Unassembled WGS sequence"/>
</dbReference>
<feature type="region of interest" description="Disordered" evidence="1">
    <location>
        <begin position="510"/>
        <end position="579"/>
    </location>
</feature>
<gene>
    <name evidence="2" type="ORF">PICMEDRAFT_177245</name>
</gene>
<organism evidence="2 3">
    <name type="scientific">Pichia membranifaciens NRRL Y-2026</name>
    <dbReference type="NCBI Taxonomy" id="763406"/>
    <lineage>
        <taxon>Eukaryota</taxon>
        <taxon>Fungi</taxon>
        <taxon>Dikarya</taxon>
        <taxon>Ascomycota</taxon>
        <taxon>Saccharomycotina</taxon>
        <taxon>Pichiomycetes</taxon>
        <taxon>Pichiales</taxon>
        <taxon>Pichiaceae</taxon>
        <taxon>Pichia</taxon>
    </lineage>
</organism>
<feature type="compositionally biased region" description="Basic residues" evidence="1">
    <location>
        <begin position="269"/>
        <end position="280"/>
    </location>
</feature>
<feature type="compositionally biased region" description="Low complexity" evidence="1">
    <location>
        <begin position="511"/>
        <end position="533"/>
    </location>
</feature>
<dbReference type="AlphaFoldDB" id="A0A1E3NFC8"/>
<dbReference type="GO" id="GO:0045944">
    <property type="term" value="P:positive regulation of transcription by RNA polymerase II"/>
    <property type="evidence" value="ECO:0007669"/>
    <property type="project" value="TreeGrafter"/>
</dbReference>
<sequence>MGSGAERSSKSRRTQRSTEAPKHRSKKPGMKKTGKRKPYFKPLFKVNASKSEDVEKQSQLMLENHKKLTNSTTTTTTKDGLRRNHAKPKKNQYVLVHSFLDDNDVEPTEERAAAKVGGHGHLHHPFDMDLGFNRGVGGVRRSSSCKSFASADHADSETAVSSSSMATSASNGLTNLFKKSLKRNSTHEENNAAMLGNSLSSEGLASMKEVADDVGGPLQFDPFVGSAVGLSSHTQMQAQPHVQPEPESDAVEKQHRPSGFRKFYTTNKAKSKSKLMGRVKPRTEQPDPEAAEQEQALKPITPVQQSQHAFPPQSYDYFGITKATRNRSTSSSSSSFLRQQQAQQQQSFLADDSFLYTPSTMATPNDTPLGTPYESYEDVVTPSRTPTTMDDESNLEVCSINTSSTKRFKALKRSSSIMSLNSSLSMQLATPMTTTQGGTPIPASPLVSSISNPGTRSAINIGAAVYPSITTPAVGSRARIWSCSSTASIGHPHLVQKSPSNSNIGAKAIYQQQQQQQFPQQQSQQQFQQHQPSLTRSKSHTTQPQLQLHLQPPPQPIPTQHFPLQASPAPSFPPSYKSPSVMAHSPYQQPFVRSPMTGDVPAGCRNGQPAKSSINLDSYLHYIDESKARAPNPPEFSQQEALNFGMNLNGDRSGPPSRAPQPAQAAFRIQTHQYQHPHQQQPFVHPHHQSPTQTHPFVHHQAIPQMPHVPQQQQIHHGTDSTAHRLQNMIDCQQQQILRQQLHHNDPQVLHNLQALNELDDQLNQLEGLDELNNSSSSNKLPVDTLDGMENIDDSRIMDNMLNEELDQLINITRLEALAKEIEEFGTHSAASVVLPRQSRGPGDYPGDYPGFPVYHPQ</sequence>
<evidence type="ECO:0000313" key="3">
    <source>
        <dbReference type="Proteomes" id="UP000094455"/>
    </source>
</evidence>
<dbReference type="PANTHER" id="PTHR46007:SF8">
    <property type="entry name" value="C2H2-TYPE DOMAIN-CONTAINING PROTEIN"/>
    <property type="match status" value="1"/>
</dbReference>
<feature type="region of interest" description="Disordered" evidence="1">
    <location>
        <begin position="836"/>
        <end position="858"/>
    </location>
</feature>
<reference evidence="2 3" key="1">
    <citation type="journal article" date="2016" name="Proc. Natl. Acad. Sci. U.S.A.">
        <title>Comparative genomics of biotechnologically important yeasts.</title>
        <authorList>
            <person name="Riley R."/>
            <person name="Haridas S."/>
            <person name="Wolfe K.H."/>
            <person name="Lopes M.R."/>
            <person name="Hittinger C.T."/>
            <person name="Goeker M."/>
            <person name="Salamov A.A."/>
            <person name="Wisecaver J.H."/>
            <person name="Long T.M."/>
            <person name="Calvey C.H."/>
            <person name="Aerts A.L."/>
            <person name="Barry K.W."/>
            <person name="Choi C."/>
            <person name="Clum A."/>
            <person name="Coughlan A.Y."/>
            <person name="Deshpande S."/>
            <person name="Douglass A.P."/>
            <person name="Hanson S.J."/>
            <person name="Klenk H.-P."/>
            <person name="LaButti K.M."/>
            <person name="Lapidus A."/>
            <person name="Lindquist E.A."/>
            <person name="Lipzen A.M."/>
            <person name="Meier-Kolthoff J.P."/>
            <person name="Ohm R.A."/>
            <person name="Otillar R.P."/>
            <person name="Pangilinan J.L."/>
            <person name="Peng Y."/>
            <person name="Rokas A."/>
            <person name="Rosa C.A."/>
            <person name="Scheuner C."/>
            <person name="Sibirny A.A."/>
            <person name="Slot J.C."/>
            <person name="Stielow J.B."/>
            <person name="Sun H."/>
            <person name="Kurtzman C.P."/>
            <person name="Blackwell M."/>
            <person name="Grigoriev I.V."/>
            <person name="Jeffries T.W."/>
        </authorList>
    </citation>
    <scope>NUCLEOTIDE SEQUENCE [LARGE SCALE GENOMIC DNA]</scope>
    <source>
        <strain evidence="2 3">NRRL Y-2026</strain>
    </source>
</reference>
<feature type="compositionally biased region" description="Basic residues" evidence="1">
    <location>
        <begin position="23"/>
        <end position="39"/>
    </location>
</feature>
<feature type="region of interest" description="Disordered" evidence="1">
    <location>
        <begin position="1"/>
        <end position="89"/>
    </location>
</feature>
<accession>A0A1E3NFC8</accession>
<feature type="compositionally biased region" description="Low complexity" evidence="1">
    <location>
        <begin position="540"/>
        <end position="550"/>
    </location>
</feature>
<dbReference type="GO" id="GO:0003713">
    <property type="term" value="F:transcription coactivator activity"/>
    <property type="evidence" value="ECO:0007669"/>
    <property type="project" value="TreeGrafter"/>
</dbReference>
<feature type="region of interest" description="Disordered" evidence="1">
    <location>
        <begin position="673"/>
        <end position="695"/>
    </location>
</feature>
<keyword evidence="3" id="KW-1185">Reference proteome</keyword>
<name>A0A1E3NFC8_9ASCO</name>
<proteinExistence type="predicted"/>
<dbReference type="EMBL" id="KV454006">
    <property type="protein sequence ID" value="ODQ44796.1"/>
    <property type="molecule type" value="Genomic_DNA"/>
</dbReference>
<dbReference type="PANTHER" id="PTHR46007">
    <property type="entry name" value="MEDIATOR OF RNA POLYMERASE II TRANSCRIPTION SUBUNIT 12"/>
    <property type="match status" value="1"/>
</dbReference>
<feature type="region of interest" description="Disordered" evidence="1">
    <location>
        <begin position="232"/>
        <end position="294"/>
    </location>
</feature>
<dbReference type="GO" id="GO:0016592">
    <property type="term" value="C:mediator complex"/>
    <property type="evidence" value="ECO:0007669"/>
    <property type="project" value="TreeGrafter"/>
</dbReference>
<protein>
    <submittedName>
        <fullName evidence="2">Uncharacterized protein</fullName>
    </submittedName>
</protein>
<dbReference type="InterPro" id="IPR051647">
    <property type="entry name" value="Mediator_comp_sub12"/>
</dbReference>
<dbReference type="RefSeq" id="XP_019015909.1">
    <property type="nucleotide sequence ID" value="XM_019161709.1"/>
</dbReference>
<feature type="compositionally biased region" description="Low complexity" evidence="1">
    <location>
        <begin position="841"/>
        <end position="858"/>
    </location>
</feature>
<dbReference type="GeneID" id="30178396"/>
<evidence type="ECO:0000313" key="2">
    <source>
        <dbReference type="EMBL" id="ODQ44796.1"/>
    </source>
</evidence>
<evidence type="ECO:0000256" key="1">
    <source>
        <dbReference type="SAM" id="MobiDB-lite"/>
    </source>
</evidence>